<dbReference type="Pfam" id="PF18290">
    <property type="entry name" value="Nudix_hydro"/>
    <property type="match status" value="1"/>
</dbReference>
<dbReference type="Gene3D" id="3.40.630.30">
    <property type="match status" value="1"/>
</dbReference>
<dbReference type="Proteomes" id="UP001177023">
    <property type="component" value="Unassembled WGS sequence"/>
</dbReference>
<feature type="domain" description="Nudix hydrolase" evidence="4">
    <location>
        <begin position="62"/>
        <end position="196"/>
    </location>
</feature>
<evidence type="ECO:0000313" key="6">
    <source>
        <dbReference type="Proteomes" id="UP001177023"/>
    </source>
</evidence>
<feature type="non-terminal residue" evidence="5">
    <location>
        <position position="1"/>
    </location>
</feature>
<dbReference type="Pfam" id="PF00293">
    <property type="entry name" value="NUDIX"/>
    <property type="match status" value="1"/>
</dbReference>
<keyword evidence="6" id="KW-1185">Reference proteome</keyword>
<dbReference type="GO" id="GO:0035529">
    <property type="term" value="F:NADH pyrophosphatase activity"/>
    <property type="evidence" value="ECO:0007669"/>
    <property type="project" value="TreeGrafter"/>
</dbReference>
<evidence type="ECO:0000256" key="3">
    <source>
        <dbReference type="SAM" id="MobiDB-lite"/>
    </source>
</evidence>
<dbReference type="InterPro" id="IPR040618">
    <property type="entry name" value="Pre-Nudix"/>
</dbReference>
<keyword evidence="2" id="KW-0378">Hydrolase</keyword>
<dbReference type="EMBL" id="CATQJA010002662">
    <property type="protein sequence ID" value="CAJ0580702.1"/>
    <property type="molecule type" value="Genomic_DNA"/>
</dbReference>
<evidence type="ECO:0000259" key="4">
    <source>
        <dbReference type="PROSITE" id="PS51462"/>
    </source>
</evidence>
<gene>
    <name evidence="5" type="ORF">MSPICULIGERA_LOCUS18892</name>
</gene>
<dbReference type="PANTHER" id="PTHR13994:SF13">
    <property type="entry name" value="FI03680P"/>
    <property type="match status" value="1"/>
</dbReference>
<evidence type="ECO:0000256" key="2">
    <source>
        <dbReference type="ARBA" id="ARBA00022801"/>
    </source>
</evidence>
<accession>A0AA36D419</accession>
<feature type="region of interest" description="Disordered" evidence="3">
    <location>
        <begin position="236"/>
        <end position="265"/>
    </location>
</feature>
<proteinExistence type="inferred from homology"/>
<reference evidence="5" key="1">
    <citation type="submission" date="2023-06" db="EMBL/GenBank/DDBJ databases">
        <authorList>
            <person name="Delattre M."/>
        </authorList>
    </citation>
    <scope>NUCLEOTIDE SEQUENCE</scope>
    <source>
        <strain evidence="5">AF72</strain>
    </source>
</reference>
<name>A0AA36D419_9BILA</name>
<evidence type="ECO:0000256" key="1">
    <source>
        <dbReference type="ARBA" id="ARBA00005582"/>
    </source>
</evidence>
<dbReference type="SUPFAM" id="SSF55811">
    <property type="entry name" value="Nudix"/>
    <property type="match status" value="1"/>
</dbReference>
<dbReference type="InterPro" id="IPR000086">
    <property type="entry name" value="NUDIX_hydrolase_dom"/>
</dbReference>
<dbReference type="Gene3D" id="3.90.79.10">
    <property type="entry name" value="Nucleoside Triphosphate Pyrophosphohydrolase"/>
    <property type="match status" value="1"/>
</dbReference>
<protein>
    <recommendedName>
        <fullName evidence="4">Nudix hydrolase domain-containing protein</fullName>
    </recommendedName>
</protein>
<sequence length="265" mass="29323">MIEAWQSRELRTIWIKVLKEHTQLIPILIEQNFEIHHAQPSHVMLTKYVATEGTANLPSYPYTQVGVGGIVVDDEGRFLMMREREGPYLGWKIPGGLADPGESPFMAAVREVNEETSVDAEPVCILGFRNTQKIKFDMVSDIYFVVAMRPKSGGNHDPKACPKEASAAAWLTREEIWALKGPTHASGFLRGLITDYEAWKASGHPGIIETKGSNRQGNVSYTYNYAYSKPVDCKTKASAASKTRPTPGDANEKKAPGVDMNKANL</sequence>
<dbReference type="GO" id="GO:0047631">
    <property type="term" value="F:ADP-ribose diphosphatase activity"/>
    <property type="evidence" value="ECO:0007669"/>
    <property type="project" value="TreeGrafter"/>
</dbReference>
<comment type="similarity">
    <text evidence="1">Belongs to the Nudix hydrolase family.</text>
</comment>
<dbReference type="AlphaFoldDB" id="A0AA36D419"/>
<organism evidence="5 6">
    <name type="scientific">Mesorhabditis spiculigera</name>
    <dbReference type="NCBI Taxonomy" id="96644"/>
    <lineage>
        <taxon>Eukaryota</taxon>
        <taxon>Metazoa</taxon>
        <taxon>Ecdysozoa</taxon>
        <taxon>Nematoda</taxon>
        <taxon>Chromadorea</taxon>
        <taxon>Rhabditida</taxon>
        <taxon>Rhabditina</taxon>
        <taxon>Rhabditomorpha</taxon>
        <taxon>Rhabditoidea</taxon>
        <taxon>Rhabditidae</taxon>
        <taxon>Mesorhabditinae</taxon>
        <taxon>Mesorhabditis</taxon>
    </lineage>
</organism>
<dbReference type="PANTHER" id="PTHR13994">
    <property type="entry name" value="NUDIX HYDROLASE RELATED"/>
    <property type="match status" value="1"/>
</dbReference>
<dbReference type="InterPro" id="IPR003293">
    <property type="entry name" value="Nudix_hydrolase6-like"/>
</dbReference>
<dbReference type="GO" id="GO:0051287">
    <property type="term" value="F:NAD binding"/>
    <property type="evidence" value="ECO:0007669"/>
    <property type="project" value="TreeGrafter"/>
</dbReference>
<dbReference type="PROSITE" id="PS51462">
    <property type="entry name" value="NUDIX"/>
    <property type="match status" value="1"/>
</dbReference>
<dbReference type="InterPro" id="IPR015797">
    <property type="entry name" value="NUDIX_hydrolase-like_dom_sf"/>
</dbReference>
<comment type="caution">
    <text evidence="5">The sequence shown here is derived from an EMBL/GenBank/DDBJ whole genome shotgun (WGS) entry which is preliminary data.</text>
</comment>
<evidence type="ECO:0000313" key="5">
    <source>
        <dbReference type="EMBL" id="CAJ0580702.1"/>
    </source>
</evidence>